<comment type="caution">
    <text evidence="1">The sequence shown here is derived from an EMBL/GenBank/DDBJ whole genome shotgun (WGS) entry which is preliminary data.</text>
</comment>
<protein>
    <submittedName>
        <fullName evidence="1">Uncharacterized protein</fullName>
    </submittedName>
</protein>
<dbReference type="EMBL" id="BARW01040362">
    <property type="protein sequence ID" value="GAJ17477.1"/>
    <property type="molecule type" value="Genomic_DNA"/>
</dbReference>
<reference evidence="1" key="1">
    <citation type="journal article" date="2014" name="Front. Microbiol.">
        <title>High frequency of phylogenetically diverse reductive dehalogenase-homologous genes in deep subseafloor sedimentary metagenomes.</title>
        <authorList>
            <person name="Kawai M."/>
            <person name="Futagami T."/>
            <person name="Toyoda A."/>
            <person name="Takaki Y."/>
            <person name="Nishi S."/>
            <person name="Hori S."/>
            <person name="Arai W."/>
            <person name="Tsubouchi T."/>
            <person name="Morono Y."/>
            <person name="Uchiyama I."/>
            <person name="Ito T."/>
            <person name="Fujiyama A."/>
            <person name="Inagaki F."/>
            <person name="Takami H."/>
        </authorList>
    </citation>
    <scope>NUCLEOTIDE SEQUENCE</scope>
    <source>
        <strain evidence="1">Expedition CK06-06</strain>
    </source>
</reference>
<evidence type="ECO:0000313" key="1">
    <source>
        <dbReference type="EMBL" id="GAJ17477.1"/>
    </source>
</evidence>
<name>X1VGU0_9ZZZZ</name>
<organism evidence="1">
    <name type="scientific">marine sediment metagenome</name>
    <dbReference type="NCBI Taxonomy" id="412755"/>
    <lineage>
        <taxon>unclassified sequences</taxon>
        <taxon>metagenomes</taxon>
        <taxon>ecological metagenomes</taxon>
    </lineage>
</organism>
<sequence length="30" mass="3515">MFNFSTIITDGQVPKDQLQLTGQYMYFGDR</sequence>
<dbReference type="AlphaFoldDB" id="X1VGU0"/>
<gene>
    <name evidence="1" type="ORF">S12H4_61025</name>
</gene>
<proteinExistence type="predicted"/>
<feature type="non-terminal residue" evidence="1">
    <location>
        <position position="30"/>
    </location>
</feature>
<accession>X1VGU0</accession>